<evidence type="ECO:0000313" key="2">
    <source>
        <dbReference type="Proteomes" id="UP000675554"/>
    </source>
</evidence>
<dbReference type="AlphaFoldDB" id="A0A8T4IQ06"/>
<accession>A0A8T4IQ06</accession>
<proteinExistence type="predicted"/>
<dbReference type="EMBL" id="JAGSMN010000119">
    <property type="protein sequence ID" value="MBR7672613.1"/>
    <property type="molecule type" value="Genomic_DNA"/>
</dbReference>
<name>A0A8T4IQ06_9ACTN</name>
<reference evidence="1" key="1">
    <citation type="submission" date="2021-04" db="EMBL/GenBank/DDBJ databases">
        <title>Sequencing of actinobacteria type strains.</title>
        <authorList>
            <person name="Nguyen G.-S."/>
            <person name="Wentzel A."/>
        </authorList>
    </citation>
    <scope>NUCLEOTIDE SEQUENCE</scope>
    <source>
        <strain evidence="1">DSM 42095</strain>
    </source>
</reference>
<evidence type="ECO:0000313" key="1">
    <source>
        <dbReference type="EMBL" id="MBR7672613.1"/>
    </source>
</evidence>
<protein>
    <submittedName>
        <fullName evidence="1">Uncharacterized protein</fullName>
    </submittedName>
</protein>
<dbReference type="Proteomes" id="UP000675554">
    <property type="component" value="Unassembled WGS sequence"/>
</dbReference>
<organism evidence="1 2">
    <name type="scientific">Streptomyces daliensis</name>
    <dbReference type="NCBI Taxonomy" id="299421"/>
    <lineage>
        <taxon>Bacteria</taxon>
        <taxon>Bacillati</taxon>
        <taxon>Actinomycetota</taxon>
        <taxon>Actinomycetes</taxon>
        <taxon>Kitasatosporales</taxon>
        <taxon>Streptomycetaceae</taxon>
        <taxon>Streptomyces</taxon>
    </lineage>
</organism>
<keyword evidence="2" id="KW-1185">Reference proteome</keyword>
<sequence length="83" mass="9561">MKRDEQGRKWAQPFHLKLPRQVGAKVGKHLRHGDVARIGDRLFHIDDVLDHEDVTKRLLLGRWDGTEGVDSSIVEAEEFYEVG</sequence>
<comment type="caution">
    <text evidence="1">The sequence shown here is derived from an EMBL/GenBank/DDBJ whole genome shotgun (WGS) entry which is preliminary data.</text>
</comment>
<gene>
    <name evidence="1" type="ORF">KDA82_06160</name>
</gene>